<evidence type="ECO:0000256" key="1">
    <source>
        <dbReference type="SAM" id="MobiDB-lite"/>
    </source>
</evidence>
<dbReference type="PANTHER" id="PTHR36880">
    <property type="entry name" value="9130008F23RIK PROTEIN"/>
    <property type="match status" value="1"/>
</dbReference>
<feature type="region of interest" description="Disordered" evidence="1">
    <location>
        <begin position="96"/>
        <end position="125"/>
    </location>
</feature>
<feature type="region of interest" description="Disordered" evidence="1">
    <location>
        <begin position="33"/>
        <end position="70"/>
    </location>
</feature>
<reference evidence="2" key="2">
    <citation type="submission" date="2025-09" db="UniProtKB">
        <authorList>
            <consortium name="Ensembl"/>
        </authorList>
    </citation>
    <scope>IDENTIFICATION</scope>
</reference>
<dbReference type="Proteomes" id="UP000694422">
    <property type="component" value="Unplaced"/>
</dbReference>
<sequence>MGTPESQGFVLFMYCPRTQRDPVSSLCEVGRETPLAPGARDPAHAVASGSLGGSQDYRSAGPALPPPARENLDCESWVREKVLFLLHPERWLGAQANPAGGEEVAGEEDLPQASGEDRDQEPDCSSLFQGQKRISGRRIIAPSGAQPSDPAAPPKSVLVRVVDYQATQEVLRTAWTKGRMTTRTEEHCMTAVTFRTNRE</sequence>
<organism evidence="2 3">
    <name type="scientific">Spermophilus dauricus</name>
    <name type="common">Daurian ground squirrel</name>
    <dbReference type="NCBI Taxonomy" id="99837"/>
    <lineage>
        <taxon>Eukaryota</taxon>
        <taxon>Metazoa</taxon>
        <taxon>Chordata</taxon>
        <taxon>Craniata</taxon>
        <taxon>Vertebrata</taxon>
        <taxon>Euteleostomi</taxon>
        <taxon>Mammalia</taxon>
        <taxon>Eutheria</taxon>
        <taxon>Euarchontoglires</taxon>
        <taxon>Glires</taxon>
        <taxon>Rodentia</taxon>
        <taxon>Sciuromorpha</taxon>
        <taxon>Sciuridae</taxon>
        <taxon>Xerinae</taxon>
        <taxon>Marmotini</taxon>
        <taxon>Spermophilus</taxon>
    </lineage>
</organism>
<dbReference type="Ensembl" id="ENSSDAT00000007686.1">
    <property type="protein sequence ID" value="ENSSDAP00000006734.1"/>
    <property type="gene ID" value="ENSSDAG00000006224.1"/>
</dbReference>
<proteinExistence type="predicted"/>
<dbReference type="PANTHER" id="PTHR36880:SF1">
    <property type="entry name" value="9130008F23RIK PROTEIN"/>
    <property type="match status" value="1"/>
</dbReference>
<dbReference type="AlphaFoldDB" id="A0A8C9UMA3"/>
<dbReference type="InterPro" id="IPR037739">
    <property type="entry name" value="C6orf141"/>
</dbReference>
<keyword evidence="3" id="KW-1185">Reference proteome</keyword>
<evidence type="ECO:0000313" key="3">
    <source>
        <dbReference type="Proteomes" id="UP000694422"/>
    </source>
</evidence>
<reference evidence="2" key="1">
    <citation type="submission" date="2025-08" db="UniProtKB">
        <authorList>
            <consortium name="Ensembl"/>
        </authorList>
    </citation>
    <scope>IDENTIFICATION</scope>
</reference>
<name>A0A8C9UMA3_SPEDA</name>
<evidence type="ECO:0000313" key="2">
    <source>
        <dbReference type="Ensembl" id="ENSSDAP00000006734.1"/>
    </source>
</evidence>
<accession>A0A8C9UMA3</accession>
<protein>
    <submittedName>
        <fullName evidence="2">Uncharacterized protein</fullName>
    </submittedName>
</protein>